<evidence type="ECO:0000256" key="40">
    <source>
        <dbReference type="ARBA" id="ARBA00048230"/>
    </source>
</evidence>
<evidence type="ECO:0000256" key="30">
    <source>
        <dbReference type="ARBA" id="ARBA00041650"/>
    </source>
</evidence>
<dbReference type="InterPro" id="IPR036985">
    <property type="entry name" value="Transglutaminase-like_sf"/>
</dbReference>
<dbReference type="Pfam" id="PF00868">
    <property type="entry name" value="Transglut_N"/>
    <property type="match status" value="1"/>
</dbReference>
<dbReference type="STRING" id="56723.ENSLBEP00000033808"/>
<evidence type="ECO:0000256" key="37">
    <source>
        <dbReference type="ARBA" id="ARBA00043138"/>
    </source>
</evidence>
<name>A0A3Q3GTS1_9LABR</name>
<evidence type="ECO:0000256" key="41">
    <source>
        <dbReference type="ARBA" id="ARBA00048365"/>
    </source>
</evidence>
<dbReference type="InterPro" id="IPR036238">
    <property type="entry name" value="Transglutaminase_C_sf"/>
</dbReference>
<keyword evidence="11" id="KW-0963">Cytoplasm</keyword>
<dbReference type="Ensembl" id="ENSLBET00000035281.1">
    <property type="protein sequence ID" value="ENSLBEP00000033808.1"/>
    <property type="gene ID" value="ENSLBEG00000025436.1"/>
</dbReference>
<evidence type="ECO:0000256" key="13">
    <source>
        <dbReference type="ARBA" id="ARBA00022530"/>
    </source>
</evidence>
<reference evidence="44" key="2">
    <citation type="submission" date="2025-09" db="UniProtKB">
        <authorList>
            <consortium name="Ensembl"/>
        </authorList>
    </citation>
    <scope>IDENTIFICATION</scope>
</reference>
<evidence type="ECO:0000256" key="38">
    <source>
        <dbReference type="ARBA" id="ARBA00047868"/>
    </source>
</evidence>
<dbReference type="PANTHER" id="PTHR11590">
    <property type="entry name" value="PROTEIN-GLUTAMINE GAMMA-GLUTAMYLTRANSFERASE"/>
    <property type="match status" value="1"/>
</dbReference>
<dbReference type="InterPro" id="IPR013783">
    <property type="entry name" value="Ig-like_fold"/>
</dbReference>
<keyword evidence="17" id="KW-0547">Nucleotide-binding</keyword>
<comment type="catalytic activity">
    <reaction evidence="26">
        <text>L-glutaminyl-[protein] + serotonin = 5-serotonyl-L-glutamyl-[protein] + NH4(+)</text>
        <dbReference type="Rhea" id="RHEA:66552"/>
        <dbReference type="Rhea" id="RHEA-COMP:10207"/>
        <dbReference type="Rhea" id="RHEA-COMP:17052"/>
        <dbReference type="ChEBI" id="CHEBI:28938"/>
        <dbReference type="ChEBI" id="CHEBI:30011"/>
        <dbReference type="ChEBI" id="CHEBI:167174"/>
        <dbReference type="ChEBI" id="CHEBI:350546"/>
    </reaction>
    <physiologicalReaction direction="left-to-right" evidence="26">
        <dbReference type="Rhea" id="RHEA:66553"/>
    </physiologicalReaction>
</comment>
<keyword evidence="10" id="KW-1003">Cell membrane</keyword>
<evidence type="ECO:0000256" key="2">
    <source>
        <dbReference type="ARBA" id="ARBA00004123"/>
    </source>
</evidence>
<keyword evidence="24" id="KW-0012">Acyltransferase</keyword>
<dbReference type="SUPFAM" id="SSF49309">
    <property type="entry name" value="Transglutaminase, two C-terminal domains"/>
    <property type="match status" value="2"/>
</dbReference>
<evidence type="ECO:0000256" key="23">
    <source>
        <dbReference type="ARBA" id="ARBA00023242"/>
    </source>
</evidence>
<evidence type="ECO:0000259" key="43">
    <source>
        <dbReference type="SMART" id="SM00460"/>
    </source>
</evidence>
<comment type="catalytic activity">
    <reaction evidence="27">
        <text>L-glutaminyl-[protein] + L-lysyl-[protein] = [protein]-L-lysyl-N(6)-5-L-glutamyl-[protein] + NH4(+)</text>
        <dbReference type="Rhea" id="RHEA:54816"/>
        <dbReference type="Rhea" id="RHEA-COMP:9752"/>
        <dbReference type="Rhea" id="RHEA-COMP:10207"/>
        <dbReference type="Rhea" id="RHEA-COMP:14005"/>
        <dbReference type="ChEBI" id="CHEBI:28938"/>
        <dbReference type="ChEBI" id="CHEBI:29969"/>
        <dbReference type="ChEBI" id="CHEBI:30011"/>
        <dbReference type="ChEBI" id="CHEBI:138370"/>
        <dbReference type="EC" id="2.3.2.13"/>
    </reaction>
    <physiologicalReaction direction="left-to-right" evidence="27">
        <dbReference type="Rhea" id="RHEA:54817"/>
    </physiologicalReaction>
</comment>
<evidence type="ECO:0000256" key="39">
    <source>
        <dbReference type="ARBA" id="ARBA00047876"/>
    </source>
</evidence>
<organism evidence="44 45">
    <name type="scientific">Labrus bergylta</name>
    <name type="common">ballan wrasse</name>
    <dbReference type="NCBI Taxonomy" id="56723"/>
    <lineage>
        <taxon>Eukaryota</taxon>
        <taxon>Metazoa</taxon>
        <taxon>Chordata</taxon>
        <taxon>Craniata</taxon>
        <taxon>Vertebrata</taxon>
        <taxon>Euteleostomi</taxon>
        <taxon>Actinopterygii</taxon>
        <taxon>Neopterygii</taxon>
        <taxon>Teleostei</taxon>
        <taxon>Neoteleostei</taxon>
        <taxon>Acanthomorphata</taxon>
        <taxon>Eupercaria</taxon>
        <taxon>Labriformes</taxon>
        <taxon>Labridae</taxon>
        <taxon>Labrus</taxon>
    </lineage>
</organism>
<dbReference type="GO" id="GO:0046872">
    <property type="term" value="F:metal ion binding"/>
    <property type="evidence" value="ECO:0007669"/>
    <property type="project" value="UniProtKB-KW"/>
</dbReference>
<evidence type="ECO:0000256" key="6">
    <source>
        <dbReference type="ARBA" id="ARBA00004498"/>
    </source>
</evidence>
<dbReference type="FunFam" id="3.90.260.10:FF:000001">
    <property type="entry name" value="Protein-glutamine gamma-glutamyltransferase 2"/>
    <property type="match status" value="1"/>
</dbReference>
<comment type="catalytic activity">
    <reaction evidence="40">
        <text>L-glutaminyl-[protein] + (R)-noradrenaline = 5-(R)-noradrenalinyl-L-glutamyl-[protein] + NH4(+)</text>
        <dbReference type="Rhea" id="RHEA:66560"/>
        <dbReference type="Rhea" id="RHEA-COMP:10207"/>
        <dbReference type="Rhea" id="RHEA-COMP:17054"/>
        <dbReference type="ChEBI" id="CHEBI:28938"/>
        <dbReference type="ChEBI" id="CHEBI:30011"/>
        <dbReference type="ChEBI" id="CHEBI:72587"/>
        <dbReference type="ChEBI" id="CHEBI:167178"/>
    </reaction>
    <physiologicalReaction direction="left-to-right" evidence="40">
        <dbReference type="Rhea" id="RHEA:66561"/>
    </physiologicalReaction>
</comment>
<keyword evidence="22" id="KW-0472">Membrane</keyword>
<evidence type="ECO:0000256" key="18">
    <source>
        <dbReference type="ARBA" id="ARBA00022801"/>
    </source>
</evidence>
<keyword evidence="19" id="KW-0106">Calcium</keyword>
<evidence type="ECO:0000256" key="4">
    <source>
        <dbReference type="ARBA" id="ARBA00004236"/>
    </source>
</evidence>
<feature type="active site" evidence="42">
    <location>
        <position position="365"/>
    </location>
</feature>
<keyword evidence="12" id="KW-0964">Secreted</keyword>
<feature type="active site" evidence="42">
    <location>
        <position position="282"/>
    </location>
</feature>
<evidence type="ECO:0000256" key="27">
    <source>
        <dbReference type="ARBA" id="ARBA00036876"/>
    </source>
</evidence>
<evidence type="ECO:0000256" key="10">
    <source>
        <dbReference type="ARBA" id="ARBA00022475"/>
    </source>
</evidence>
<comment type="similarity">
    <text evidence="8">Belongs to the transglutaminase superfamily. Transglutaminase family.</text>
</comment>
<comment type="subcellular location">
    <subcellularLocation>
        <location evidence="4">Cell membrane</location>
    </subcellularLocation>
    <subcellularLocation>
        <location evidence="5">Chromosome</location>
    </subcellularLocation>
    <subcellularLocation>
        <location evidence="7">Cytoplasm</location>
        <location evidence="7">Cytosol</location>
    </subcellularLocation>
    <subcellularLocation>
        <location evidence="3">Mitochondrion</location>
    </subcellularLocation>
    <subcellularLocation>
        <location evidence="2">Nucleus</location>
    </subcellularLocation>
    <subcellularLocation>
        <location evidence="6">Secreted</location>
        <location evidence="6">Extracellular space</location>
        <location evidence="6">Extracellular matrix</location>
    </subcellularLocation>
</comment>
<keyword evidence="14" id="KW-0645">Protease</keyword>
<comment type="catalytic activity">
    <reaction evidence="41">
        <text>L-glutaminyl-[protein] + dopamine = 5-dopaminyl-L-glutamyl-[protein] + NH4(+)</text>
        <dbReference type="Rhea" id="RHEA:66556"/>
        <dbReference type="Rhea" id="RHEA-COMP:10207"/>
        <dbReference type="Rhea" id="RHEA-COMP:17053"/>
        <dbReference type="ChEBI" id="CHEBI:28938"/>
        <dbReference type="ChEBI" id="CHEBI:30011"/>
        <dbReference type="ChEBI" id="CHEBI:59905"/>
        <dbReference type="ChEBI" id="CHEBI:167175"/>
    </reaction>
    <physiologicalReaction direction="left-to-right" evidence="41">
        <dbReference type="Rhea" id="RHEA:66557"/>
    </physiologicalReaction>
</comment>
<evidence type="ECO:0000256" key="28">
    <source>
        <dbReference type="ARBA" id="ARBA00039019"/>
    </source>
</evidence>
<dbReference type="AlphaFoldDB" id="A0A3Q3GTS1"/>
<dbReference type="InterPro" id="IPR038765">
    <property type="entry name" value="Papain-like_cys_pep_sf"/>
</dbReference>
<dbReference type="GeneTree" id="ENSGT01050000244866"/>
<evidence type="ECO:0000256" key="25">
    <source>
        <dbReference type="ARBA" id="ARBA00024222"/>
    </source>
</evidence>
<dbReference type="Pfam" id="PF01841">
    <property type="entry name" value="Transglut_core"/>
    <property type="match status" value="1"/>
</dbReference>
<keyword evidence="20" id="KW-0496">Mitochondrion</keyword>
<sequence length="660" mass="74535">TLGVRVTYLIKNVDFHCESNNTAHRTIEITSKQLIVRRGQTFLLTLEMMQAFKHHEKLILAVETGRSAPSEKLGTRSEFGNPSPMYASEVKAIWKYSIDKSANLQWGIVTLSVTPPADAPVGRYSLSATTASEKKALGTLVVLFNPWCSDDWVFLPDEKERQEYVLNEQGTIYFGTAGYLRPMAWDFGQFEEEMVDICLKMLNINPKHSKDPADDVSARCNPIYVGRVVSAMINCNGDRGVLLGRWHGDYVDGVHPTHWTGSVSILQRWYQNNCHPVKYGQCWVFAGVMCTVMRFLGIPCRVVTNFQSAHDKNSSLTIDEYYDDFGIKTSETKDSVWNFHVWVEGWMKRPDLKKGDKYDGWQVLDPTPQEESEGAFCCGPAPVTAIFQGDTDLKYDVPFVFAEVNADMVKWLVSRRKMHSDTSTVGQKISTKAIGSNMRNDITNLYKHREGLHGASTTTIQNSPLVSFSFSKKSFNLFFQQETKMVNGQDIKLNLKLSNKEHRNKTMSIRVNAQTMRYNGKPANNIQSTFQVKTLLSGQGRPWFCCYVLLTPMCYQSYLKPESNPDLPDSVIGEARLFQTLTMEVEFTNPLNVTLRNCSLTVIGCGLFRSDYVEGELEPNATMTLKITTVPYRSGLRTVLADFDCSAFRDVKGSSTVHVK</sequence>
<evidence type="ECO:0000256" key="26">
    <source>
        <dbReference type="ARBA" id="ARBA00036377"/>
    </source>
</evidence>
<dbReference type="Proteomes" id="UP000261660">
    <property type="component" value="Unplaced"/>
</dbReference>
<evidence type="ECO:0000256" key="21">
    <source>
        <dbReference type="ARBA" id="ARBA00023134"/>
    </source>
</evidence>
<evidence type="ECO:0000256" key="15">
    <source>
        <dbReference type="ARBA" id="ARBA00022679"/>
    </source>
</evidence>
<dbReference type="EC" id="2.3.2.13" evidence="25"/>
<evidence type="ECO:0000256" key="42">
    <source>
        <dbReference type="PIRSR" id="PIRSR000459-1"/>
    </source>
</evidence>
<reference evidence="44" key="1">
    <citation type="submission" date="2025-08" db="UniProtKB">
        <authorList>
            <consortium name="Ensembl"/>
        </authorList>
    </citation>
    <scope>IDENTIFICATION</scope>
</reference>
<keyword evidence="21" id="KW-0342">GTP-binding</keyword>
<keyword evidence="18" id="KW-0378">Hydrolase</keyword>
<evidence type="ECO:0000256" key="19">
    <source>
        <dbReference type="ARBA" id="ARBA00022837"/>
    </source>
</evidence>
<dbReference type="InterPro" id="IPR001102">
    <property type="entry name" value="Transglutaminase_N"/>
</dbReference>
<keyword evidence="15" id="KW-0808">Transferase</keyword>
<feature type="active site" evidence="42">
    <location>
        <position position="340"/>
    </location>
</feature>
<evidence type="ECO:0000313" key="44">
    <source>
        <dbReference type="Ensembl" id="ENSLBEP00000033808.1"/>
    </source>
</evidence>
<evidence type="ECO:0000256" key="9">
    <source>
        <dbReference type="ARBA" id="ARBA00022454"/>
    </source>
</evidence>
<evidence type="ECO:0000256" key="8">
    <source>
        <dbReference type="ARBA" id="ARBA00005968"/>
    </source>
</evidence>
<evidence type="ECO:0000256" key="35">
    <source>
        <dbReference type="ARBA" id="ARBA00042912"/>
    </source>
</evidence>
<evidence type="ECO:0000256" key="14">
    <source>
        <dbReference type="ARBA" id="ARBA00022670"/>
    </source>
</evidence>
<comment type="cofactor">
    <cofactor evidence="1">
        <name>Ca(2+)</name>
        <dbReference type="ChEBI" id="CHEBI:29108"/>
    </cofactor>
</comment>
<keyword evidence="16" id="KW-0479">Metal-binding</keyword>
<dbReference type="SUPFAM" id="SSF81296">
    <property type="entry name" value="E set domains"/>
    <property type="match status" value="1"/>
</dbReference>
<dbReference type="InterPro" id="IPR014756">
    <property type="entry name" value="Ig_E-set"/>
</dbReference>
<evidence type="ECO:0000256" key="34">
    <source>
        <dbReference type="ARBA" id="ARBA00042239"/>
    </source>
</evidence>
<dbReference type="GO" id="GO:0003810">
    <property type="term" value="F:protein-glutamine gamma-glutamyltransferase activity"/>
    <property type="evidence" value="ECO:0007669"/>
    <property type="project" value="UniProtKB-EC"/>
</dbReference>
<dbReference type="FunFam" id="2.60.40.10:FF:000090">
    <property type="entry name" value="Protein-glutamine gamma-glutamyltransferase 2"/>
    <property type="match status" value="1"/>
</dbReference>
<dbReference type="InterPro" id="IPR008958">
    <property type="entry name" value="Transglutaminase_C"/>
</dbReference>
<comment type="catalytic activity">
    <reaction evidence="39">
        <text>L-glutaminyl-[protein] + histamine = 5-histaminyl-L-glutamyl-[protein] + NH4(+)</text>
        <dbReference type="Rhea" id="RHEA:66564"/>
        <dbReference type="Rhea" id="RHEA-COMP:10207"/>
        <dbReference type="Rhea" id="RHEA-COMP:17056"/>
        <dbReference type="ChEBI" id="CHEBI:28938"/>
        <dbReference type="ChEBI" id="CHEBI:30011"/>
        <dbReference type="ChEBI" id="CHEBI:58432"/>
        <dbReference type="ChEBI" id="CHEBI:167179"/>
    </reaction>
    <physiologicalReaction direction="left-to-right" evidence="39">
        <dbReference type="Rhea" id="RHEA:66565"/>
    </physiologicalReaction>
</comment>
<dbReference type="SUPFAM" id="SSF54001">
    <property type="entry name" value="Cysteine proteinases"/>
    <property type="match status" value="1"/>
</dbReference>
<evidence type="ECO:0000256" key="22">
    <source>
        <dbReference type="ARBA" id="ARBA00023136"/>
    </source>
</evidence>
<dbReference type="Pfam" id="PF00927">
    <property type="entry name" value="Transglut_C"/>
    <property type="match status" value="1"/>
</dbReference>
<dbReference type="InterPro" id="IPR050779">
    <property type="entry name" value="Transglutaminase"/>
</dbReference>
<evidence type="ECO:0000256" key="29">
    <source>
        <dbReference type="ARBA" id="ARBA00040561"/>
    </source>
</evidence>
<feature type="domain" description="Transglutaminase-like" evidence="43">
    <location>
        <begin position="274"/>
        <end position="368"/>
    </location>
</feature>
<dbReference type="InterPro" id="IPR002931">
    <property type="entry name" value="Transglutaminase-like"/>
</dbReference>
<evidence type="ECO:0000256" key="33">
    <source>
        <dbReference type="ARBA" id="ARBA00042105"/>
    </source>
</evidence>
<evidence type="ECO:0000256" key="1">
    <source>
        <dbReference type="ARBA" id="ARBA00001913"/>
    </source>
</evidence>
<dbReference type="InterPro" id="IPR023608">
    <property type="entry name" value="Transglutaminase_animal"/>
</dbReference>
<dbReference type="EC" id="3.5.1.44" evidence="28"/>
<accession>A0A3Q3GTS1</accession>
<keyword evidence="9" id="KW-0158">Chromosome</keyword>
<evidence type="ECO:0000256" key="16">
    <source>
        <dbReference type="ARBA" id="ARBA00022723"/>
    </source>
</evidence>
<evidence type="ECO:0000256" key="31">
    <source>
        <dbReference type="ARBA" id="ARBA00041677"/>
    </source>
</evidence>
<keyword evidence="13" id="KW-0272">Extracellular matrix</keyword>
<dbReference type="Gene3D" id="3.90.260.10">
    <property type="entry name" value="Transglutaminase-like"/>
    <property type="match status" value="1"/>
</dbReference>
<dbReference type="PANTHER" id="PTHR11590:SF6">
    <property type="entry name" value="PROTEIN-GLUTAMINE GAMMA-GLUTAMYLTRANSFERASE 2"/>
    <property type="match status" value="1"/>
</dbReference>
<evidence type="ECO:0000256" key="12">
    <source>
        <dbReference type="ARBA" id="ARBA00022525"/>
    </source>
</evidence>
<evidence type="ECO:0000256" key="3">
    <source>
        <dbReference type="ARBA" id="ARBA00004173"/>
    </source>
</evidence>
<evidence type="ECO:0000256" key="24">
    <source>
        <dbReference type="ARBA" id="ARBA00023315"/>
    </source>
</evidence>
<dbReference type="InParanoid" id="A0A3Q3GTS1"/>
<comment type="catalytic activity">
    <reaction evidence="38">
        <text>L-glutaminyl-[protein] + H2O = L-glutamyl-[protein] + NH4(+)</text>
        <dbReference type="Rhea" id="RHEA:16441"/>
        <dbReference type="Rhea" id="RHEA-COMP:10207"/>
        <dbReference type="Rhea" id="RHEA-COMP:10208"/>
        <dbReference type="ChEBI" id="CHEBI:15377"/>
        <dbReference type="ChEBI" id="CHEBI:28938"/>
        <dbReference type="ChEBI" id="CHEBI:29973"/>
        <dbReference type="ChEBI" id="CHEBI:30011"/>
        <dbReference type="EC" id="3.5.1.44"/>
    </reaction>
    <physiologicalReaction direction="left-to-right" evidence="38">
        <dbReference type="Rhea" id="RHEA:16442"/>
    </physiologicalReaction>
</comment>
<dbReference type="SMART" id="SM00460">
    <property type="entry name" value="TGc"/>
    <property type="match status" value="1"/>
</dbReference>
<dbReference type="PIRSF" id="PIRSF000459">
    <property type="entry name" value="TGM_EBP42"/>
    <property type="match status" value="1"/>
</dbReference>
<proteinExistence type="inferred from homology"/>
<dbReference type="GO" id="GO:0007399">
    <property type="term" value="P:nervous system development"/>
    <property type="evidence" value="ECO:0007669"/>
    <property type="project" value="UniProtKB-ARBA"/>
</dbReference>
<evidence type="ECO:0000256" key="32">
    <source>
        <dbReference type="ARBA" id="ARBA00042099"/>
    </source>
</evidence>
<evidence type="ECO:0000256" key="20">
    <source>
        <dbReference type="ARBA" id="ARBA00023128"/>
    </source>
</evidence>
<evidence type="ECO:0000313" key="45">
    <source>
        <dbReference type="Proteomes" id="UP000261660"/>
    </source>
</evidence>
<evidence type="ECO:0000256" key="17">
    <source>
        <dbReference type="ARBA" id="ARBA00022741"/>
    </source>
</evidence>
<evidence type="ECO:0000256" key="5">
    <source>
        <dbReference type="ARBA" id="ARBA00004286"/>
    </source>
</evidence>
<evidence type="ECO:0000256" key="36">
    <source>
        <dbReference type="ARBA" id="ARBA00043104"/>
    </source>
</evidence>
<protein>
    <recommendedName>
        <fullName evidence="29">Protein-glutamine gamma-glutamyltransferase 2</fullName>
        <ecNumber evidence="25">2.3.2.13</ecNumber>
        <ecNumber evidence="28">3.5.1.44</ecNumber>
    </recommendedName>
    <alternativeName>
        <fullName evidence="32">Isopeptidase TGM2</fullName>
    </alternativeName>
    <alternativeName>
        <fullName evidence="34">Protein-glutamine deamidase TGM2</fullName>
    </alternativeName>
    <alternativeName>
        <fullName evidence="33">Protein-glutamine dopaminyltransferase TGM2</fullName>
    </alternativeName>
    <alternativeName>
        <fullName evidence="36">Protein-glutamine histaminyltransferase TGM2</fullName>
    </alternativeName>
    <alternativeName>
        <fullName evidence="37">Protein-glutamine noradrenalinyltransferase TGM2</fullName>
    </alternativeName>
    <alternativeName>
        <fullName evidence="35">Protein-glutamine serotonyltransferase TGM2</fullName>
    </alternativeName>
    <alternativeName>
        <fullName evidence="31">Tissue transglutaminase</fullName>
    </alternativeName>
    <alternativeName>
        <fullName evidence="30">Transglutaminase-2</fullName>
    </alternativeName>
</protein>
<evidence type="ECO:0000256" key="7">
    <source>
        <dbReference type="ARBA" id="ARBA00004514"/>
    </source>
</evidence>
<keyword evidence="23" id="KW-0539">Nucleus</keyword>
<evidence type="ECO:0000256" key="11">
    <source>
        <dbReference type="ARBA" id="ARBA00022490"/>
    </source>
</evidence>
<dbReference type="Gene3D" id="2.60.40.10">
    <property type="entry name" value="Immunoglobulins"/>
    <property type="match status" value="3"/>
</dbReference>
<keyword evidence="45" id="KW-1185">Reference proteome</keyword>